<dbReference type="CDD" id="cd00054">
    <property type="entry name" value="EGF_CA"/>
    <property type="match status" value="1"/>
</dbReference>
<dbReference type="PANTHER" id="PTHR33491">
    <property type="entry name" value="OSJNBA0016N04.9 PROTEIN"/>
    <property type="match status" value="1"/>
</dbReference>
<dbReference type="AlphaFoldDB" id="A0A9R0TW37"/>
<dbReference type="InterPro" id="IPR018097">
    <property type="entry name" value="EGF_Ca-bd_CS"/>
</dbReference>
<dbReference type="SUPFAM" id="SSF56112">
    <property type="entry name" value="Protein kinase-like (PK-like)"/>
    <property type="match status" value="1"/>
</dbReference>
<dbReference type="InterPro" id="IPR017441">
    <property type="entry name" value="Protein_kinase_ATP_BS"/>
</dbReference>
<evidence type="ECO:0000256" key="5">
    <source>
        <dbReference type="PROSITE-ProRule" id="PRU10141"/>
    </source>
</evidence>
<feature type="domain" description="Protein kinase" evidence="8">
    <location>
        <begin position="457"/>
        <end position="523"/>
    </location>
</feature>
<accession>A0A9R0TW37</accession>
<evidence type="ECO:0000313" key="9">
    <source>
        <dbReference type="EMBL" id="VAI21174.1"/>
    </source>
</evidence>
<keyword evidence="10" id="KW-1185">Reference proteome</keyword>
<evidence type="ECO:0000256" key="1">
    <source>
        <dbReference type="ARBA" id="ARBA00004167"/>
    </source>
</evidence>
<dbReference type="Pfam" id="PF07645">
    <property type="entry name" value="EGF_CA"/>
    <property type="match status" value="1"/>
</dbReference>
<dbReference type="SUPFAM" id="SSF57184">
    <property type="entry name" value="Growth factor receptor domain"/>
    <property type="match status" value="1"/>
</dbReference>
<dbReference type="InterPro" id="IPR000742">
    <property type="entry name" value="EGF"/>
</dbReference>
<keyword evidence="2" id="KW-0245">EGF-like domain</keyword>
<keyword evidence="5" id="KW-0067">ATP-binding</keyword>
<evidence type="ECO:0000256" key="2">
    <source>
        <dbReference type="ARBA" id="ARBA00022536"/>
    </source>
</evidence>
<dbReference type="GO" id="GO:0005524">
    <property type="term" value="F:ATP binding"/>
    <property type="evidence" value="ECO:0007669"/>
    <property type="project" value="UniProtKB-UniRule"/>
</dbReference>
<keyword evidence="5" id="KW-0547">Nucleotide-binding</keyword>
<dbReference type="InterPro" id="IPR009030">
    <property type="entry name" value="Growth_fac_rcpt_cys_sf"/>
</dbReference>
<evidence type="ECO:0000256" key="4">
    <source>
        <dbReference type="ARBA" id="ARBA00023157"/>
    </source>
</evidence>
<evidence type="ECO:0000256" key="3">
    <source>
        <dbReference type="ARBA" id="ARBA00022729"/>
    </source>
</evidence>
<dbReference type="OMA" id="NICPDID"/>
<evidence type="ECO:0000256" key="7">
    <source>
        <dbReference type="SAM" id="SignalP"/>
    </source>
</evidence>
<comment type="subcellular location">
    <subcellularLocation>
        <location evidence="1">Membrane</location>
        <topology evidence="1">Single-pass membrane protein</topology>
    </subcellularLocation>
</comment>
<feature type="chain" id="PRO_5040276791" description="Protein kinase domain-containing protein" evidence="7">
    <location>
        <begin position="28"/>
        <end position="523"/>
    </location>
</feature>
<evidence type="ECO:0000313" key="10">
    <source>
        <dbReference type="Proteomes" id="UP000324705"/>
    </source>
</evidence>
<dbReference type="GO" id="GO:0016020">
    <property type="term" value="C:membrane"/>
    <property type="evidence" value="ECO:0007669"/>
    <property type="project" value="UniProtKB-SubCell"/>
</dbReference>
<feature type="transmembrane region" description="Helical" evidence="6">
    <location>
        <begin position="380"/>
        <end position="404"/>
    </location>
</feature>
<dbReference type="Gramene" id="TRITD5Av1G195770.1">
    <property type="protein sequence ID" value="TRITD5Av1G195770.1"/>
    <property type="gene ID" value="TRITD5Av1G195770"/>
</dbReference>
<reference evidence="9 10" key="1">
    <citation type="submission" date="2017-09" db="EMBL/GenBank/DDBJ databases">
        <authorList>
            <consortium name="International Durum Wheat Genome Sequencing Consortium (IDWGSC)"/>
            <person name="Milanesi L."/>
        </authorList>
    </citation>
    <scope>NUCLEOTIDE SEQUENCE [LARGE SCALE GENOMIC DNA]</scope>
    <source>
        <strain evidence="10">cv. Svevo</strain>
    </source>
</reference>
<feature type="binding site" evidence="5">
    <location>
        <position position="486"/>
    </location>
    <ligand>
        <name>ATP</name>
        <dbReference type="ChEBI" id="CHEBI:30616"/>
    </ligand>
</feature>
<proteinExistence type="predicted"/>
<protein>
    <recommendedName>
        <fullName evidence="8">Protein kinase domain-containing protein</fullName>
    </recommendedName>
</protein>
<dbReference type="PROSITE" id="PS50011">
    <property type="entry name" value="PROTEIN_KINASE_DOM"/>
    <property type="match status" value="1"/>
</dbReference>
<dbReference type="Proteomes" id="UP000324705">
    <property type="component" value="Chromosome 5A"/>
</dbReference>
<dbReference type="InterPro" id="IPR049883">
    <property type="entry name" value="NOTCH1_EGF-like"/>
</dbReference>
<keyword evidence="6" id="KW-0812">Transmembrane</keyword>
<dbReference type="GO" id="GO:0030247">
    <property type="term" value="F:polysaccharide binding"/>
    <property type="evidence" value="ECO:0007669"/>
    <property type="project" value="InterPro"/>
</dbReference>
<keyword evidence="4" id="KW-1015">Disulfide bond</keyword>
<dbReference type="Pfam" id="PF07714">
    <property type="entry name" value="PK_Tyr_Ser-Thr"/>
    <property type="match status" value="1"/>
</dbReference>
<dbReference type="InterPro" id="IPR000719">
    <property type="entry name" value="Prot_kinase_dom"/>
</dbReference>
<dbReference type="InterPro" id="IPR001245">
    <property type="entry name" value="Ser-Thr/Tyr_kinase_cat_dom"/>
</dbReference>
<dbReference type="GO" id="GO:0004672">
    <property type="term" value="F:protein kinase activity"/>
    <property type="evidence" value="ECO:0007669"/>
    <property type="project" value="InterPro"/>
</dbReference>
<organism evidence="9 10">
    <name type="scientific">Triticum turgidum subsp. durum</name>
    <name type="common">Durum wheat</name>
    <name type="synonym">Triticum durum</name>
    <dbReference type="NCBI Taxonomy" id="4567"/>
    <lineage>
        <taxon>Eukaryota</taxon>
        <taxon>Viridiplantae</taxon>
        <taxon>Streptophyta</taxon>
        <taxon>Embryophyta</taxon>
        <taxon>Tracheophyta</taxon>
        <taxon>Spermatophyta</taxon>
        <taxon>Magnoliopsida</taxon>
        <taxon>Liliopsida</taxon>
        <taxon>Poales</taxon>
        <taxon>Poaceae</taxon>
        <taxon>BOP clade</taxon>
        <taxon>Pooideae</taxon>
        <taxon>Triticodae</taxon>
        <taxon>Triticeae</taxon>
        <taxon>Triticinae</taxon>
        <taxon>Triticum</taxon>
    </lineage>
</organism>
<dbReference type="Gene3D" id="3.30.200.20">
    <property type="entry name" value="Phosphorylase Kinase, domain 1"/>
    <property type="match status" value="1"/>
</dbReference>
<dbReference type="InterPro" id="IPR025287">
    <property type="entry name" value="WAK_GUB"/>
</dbReference>
<dbReference type="Pfam" id="PF13947">
    <property type="entry name" value="GUB_WAK_bind"/>
    <property type="match status" value="1"/>
</dbReference>
<dbReference type="InterPro" id="IPR001881">
    <property type="entry name" value="EGF-like_Ca-bd_dom"/>
</dbReference>
<dbReference type="InterPro" id="IPR011009">
    <property type="entry name" value="Kinase-like_dom_sf"/>
</dbReference>
<feature type="signal peptide" evidence="7">
    <location>
        <begin position="1"/>
        <end position="27"/>
    </location>
</feature>
<evidence type="ECO:0000256" key="6">
    <source>
        <dbReference type="SAM" id="Phobius"/>
    </source>
</evidence>
<dbReference type="Gene3D" id="2.10.25.10">
    <property type="entry name" value="Laminin"/>
    <property type="match status" value="1"/>
</dbReference>
<dbReference type="GO" id="GO:0005509">
    <property type="term" value="F:calcium ion binding"/>
    <property type="evidence" value="ECO:0007669"/>
    <property type="project" value="InterPro"/>
</dbReference>
<dbReference type="PROSITE" id="PS01187">
    <property type="entry name" value="EGF_CA"/>
    <property type="match status" value="1"/>
</dbReference>
<keyword evidence="6" id="KW-1133">Transmembrane helix</keyword>
<dbReference type="EMBL" id="LT934119">
    <property type="protein sequence ID" value="VAI21174.1"/>
    <property type="molecule type" value="Genomic_DNA"/>
</dbReference>
<keyword evidence="6" id="KW-0472">Membrane</keyword>
<evidence type="ECO:0000259" key="8">
    <source>
        <dbReference type="PROSITE" id="PS50011"/>
    </source>
</evidence>
<sequence>MRPCSYMQLTWVVSSIAGVLLVAAASAAPPMIGKQGCRTTCGNVSVPYPFSIGHGCYSPGFNLTCVDGASPPRLLLGIDGTLQVINISISSATVTVIHTGTVTIGAASDGHGAFLSGSLDADGPYALAVGRNELVVTGCNVEATLRDKTSNLSIGSCSSFCPGASWFTGLPPAGGGPGKYCSGLYCCQDPLTTDIRKTTVDNILGRVSYDVQMTWFGRNHTKDKVMPGLVFVAKEGWFDDNYSLHNWLESTDGSRPPPSAFSSVEVPLVLGWEVLRRDGTAGGKWSSECTVDAARSICKSKHSECSPGPKGYLCACEDGYDGTPYVTDGCQDVDECKFQGEETVCYGDCNNTYGSFNCSCPRGSHGDPRRPGGCVRTINIGLIIGLSLVVGPGLLLLVLSIIIIRRHLRHLKKKMLKRKFFIQNHGQLLEQPVSHRTGIAEKMIIPLEELEKATNNFDQTRKLGDGGHGVVYKGMLSDLHVVAIKKSKIMVQREIDEFINEVAILSQINHKNIVKLYGCCLET</sequence>
<dbReference type="SMART" id="SM00179">
    <property type="entry name" value="EGF_CA"/>
    <property type="match status" value="2"/>
</dbReference>
<gene>
    <name evidence="9" type="ORF">TRITD_5Av1G195770</name>
</gene>
<name>A0A9R0TW37_TRITD</name>
<dbReference type="PROSITE" id="PS00107">
    <property type="entry name" value="PROTEIN_KINASE_ATP"/>
    <property type="match status" value="1"/>
</dbReference>
<dbReference type="SMART" id="SM00181">
    <property type="entry name" value="EGF"/>
    <property type="match status" value="2"/>
</dbReference>
<keyword evidence="3 7" id="KW-0732">Signal</keyword>